<gene>
    <name evidence="6" type="ORF">K5V21_12305</name>
</gene>
<evidence type="ECO:0000256" key="3">
    <source>
        <dbReference type="ARBA" id="ARBA00023002"/>
    </source>
</evidence>
<dbReference type="PANTHER" id="PTHR35330:SF1">
    <property type="entry name" value="SIROHEME BIOSYNTHESIS PROTEIN MET8"/>
    <property type="match status" value="1"/>
</dbReference>
<dbReference type="PANTHER" id="PTHR35330">
    <property type="entry name" value="SIROHEME BIOSYNTHESIS PROTEIN MET8"/>
    <property type="match status" value="1"/>
</dbReference>
<sequence>MHENSKEDIYRENLEYIMLSLFSNKINVLIIGAGRAALIKAKTFLSNGCNIKIVAKDINEEFYKLSCEKVRIIKSEYDEKFLKGNHIVIIAIDDDSIIKSIIKSCEDLDKIYIDCKNPKGGIGVVPMNMRSKEVFLGVNTLRGNPKASRMMGDYILDEVKEFDDFIRITSIIRNNIKSIKNKKDEILDFIISDDFKYIISKGKEELTLKLFYEEELVNKLFKN</sequence>
<comment type="caution">
    <text evidence="6">The sequence shown here is derived from an EMBL/GenBank/DDBJ whole genome shotgun (WGS) entry which is preliminary data.</text>
</comment>
<dbReference type="Gene3D" id="3.40.50.720">
    <property type="entry name" value="NAD(P)-binding Rossmann-like Domain"/>
    <property type="match status" value="1"/>
</dbReference>
<dbReference type="InterPro" id="IPR036291">
    <property type="entry name" value="NAD(P)-bd_dom_sf"/>
</dbReference>
<reference evidence="6 7" key="1">
    <citation type="journal article" date="2021" name="Cell Host Microbe">
        <title>in vivo commensal control of Clostridioides difficile virulence.</title>
        <authorList>
            <person name="Girinathan B.P."/>
            <person name="Dibenedetto N."/>
            <person name="Worley J.N."/>
            <person name="Peltier J."/>
            <person name="Arrieta-Ortiz M.L."/>
            <person name="Rupa Christinal Immanuel S."/>
            <person name="Lavin R."/>
            <person name="Delaney M.L."/>
            <person name="Cummins C."/>
            <person name="Hoffmann M."/>
            <person name="Luo Y."/>
            <person name="Gonzalez-Escalona N."/>
            <person name="Allard M."/>
            <person name="Onderdonk A.B."/>
            <person name="Gerber G.K."/>
            <person name="Sonenshein A.L."/>
            <person name="Baliga N."/>
            <person name="Dupuy B."/>
            <person name="Bry L."/>
        </authorList>
    </citation>
    <scope>NUCLEOTIDE SEQUENCE [LARGE SCALE GENOMIC DNA]</scope>
    <source>
        <strain evidence="6 7">DSM 599</strain>
    </source>
</reference>
<evidence type="ECO:0000256" key="5">
    <source>
        <dbReference type="ARBA" id="ARBA00023244"/>
    </source>
</evidence>
<keyword evidence="3" id="KW-0560">Oxidoreductase</keyword>
<dbReference type="Proteomes" id="UP001299068">
    <property type="component" value="Unassembled WGS sequence"/>
</dbReference>
<keyword evidence="4" id="KW-0520">NAD</keyword>
<evidence type="ECO:0000256" key="4">
    <source>
        <dbReference type="ARBA" id="ARBA00023027"/>
    </source>
</evidence>
<evidence type="ECO:0000313" key="6">
    <source>
        <dbReference type="EMBL" id="MBY0756228.1"/>
    </source>
</evidence>
<evidence type="ECO:0000313" key="7">
    <source>
        <dbReference type="Proteomes" id="UP001299068"/>
    </source>
</evidence>
<name>A0ABS7L039_CLOSR</name>
<dbReference type="SUPFAM" id="SSF51735">
    <property type="entry name" value="NAD(P)-binding Rossmann-fold domains"/>
    <property type="match status" value="1"/>
</dbReference>
<dbReference type="RefSeq" id="WP_221861494.1">
    <property type="nucleotide sequence ID" value="NZ_JAIKTU010000009.1"/>
</dbReference>
<protein>
    <recommendedName>
        <fullName evidence="2">precorrin-2 dehydrogenase</fullName>
        <ecNumber evidence="2">1.3.1.76</ecNumber>
    </recommendedName>
</protein>
<dbReference type="EC" id="1.3.1.76" evidence="2"/>
<keyword evidence="5" id="KW-0627">Porphyrin biosynthesis</keyword>
<evidence type="ECO:0000256" key="1">
    <source>
        <dbReference type="ARBA" id="ARBA00005010"/>
    </source>
</evidence>
<evidence type="ECO:0000256" key="2">
    <source>
        <dbReference type="ARBA" id="ARBA00012400"/>
    </source>
</evidence>
<dbReference type="NCBIfam" id="NF004045">
    <property type="entry name" value="PRK05562.1"/>
    <property type="match status" value="1"/>
</dbReference>
<dbReference type="Pfam" id="PF13241">
    <property type="entry name" value="NAD_binding_7"/>
    <property type="match status" value="1"/>
</dbReference>
<dbReference type="EMBL" id="JAIKTU010000009">
    <property type="protein sequence ID" value="MBY0756228.1"/>
    <property type="molecule type" value="Genomic_DNA"/>
</dbReference>
<proteinExistence type="predicted"/>
<keyword evidence="7" id="KW-1185">Reference proteome</keyword>
<comment type="pathway">
    <text evidence="1">Porphyrin-containing compound metabolism; siroheme biosynthesis; sirohydrochlorin from precorrin-2: step 1/1.</text>
</comment>
<accession>A0ABS7L039</accession>
<dbReference type="InterPro" id="IPR028161">
    <property type="entry name" value="Met8-like"/>
</dbReference>
<organism evidence="6 7">
    <name type="scientific">Clostridium sardiniense</name>
    <name type="common">Clostridium absonum</name>
    <dbReference type="NCBI Taxonomy" id="29369"/>
    <lineage>
        <taxon>Bacteria</taxon>
        <taxon>Bacillati</taxon>
        <taxon>Bacillota</taxon>
        <taxon>Clostridia</taxon>
        <taxon>Eubacteriales</taxon>
        <taxon>Clostridiaceae</taxon>
        <taxon>Clostridium</taxon>
    </lineage>
</organism>